<keyword evidence="2" id="KW-1185">Reference proteome</keyword>
<sequence length="184" mass="20368">MAASVRPETTTQEMSPFVTPFWKIDKNISKEYKAEDYSITSKYLLLPNFLPPWRVLPRHAHTAKTDTCYARLWLQVPPRPSHLAALSAAATCTLPRARGMERLSQCTLLCFATNITLLETHAPPSKPVSSPTGRADAALPCGLPPLFWSQGRLPGGALLAMQEEDGPIHPLGKQVIHCRVESHY</sequence>
<organism evidence="1 2">
    <name type="scientific">Scylla paramamosain</name>
    <name type="common">Mud crab</name>
    <dbReference type="NCBI Taxonomy" id="85552"/>
    <lineage>
        <taxon>Eukaryota</taxon>
        <taxon>Metazoa</taxon>
        <taxon>Ecdysozoa</taxon>
        <taxon>Arthropoda</taxon>
        <taxon>Crustacea</taxon>
        <taxon>Multicrustacea</taxon>
        <taxon>Malacostraca</taxon>
        <taxon>Eumalacostraca</taxon>
        <taxon>Eucarida</taxon>
        <taxon>Decapoda</taxon>
        <taxon>Pleocyemata</taxon>
        <taxon>Brachyura</taxon>
        <taxon>Eubrachyura</taxon>
        <taxon>Portunoidea</taxon>
        <taxon>Portunidae</taxon>
        <taxon>Portuninae</taxon>
        <taxon>Scylla</taxon>
    </lineage>
</organism>
<accession>A0AAW0UG22</accession>
<reference evidence="1 2" key="1">
    <citation type="submission" date="2023-03" db="EMBL/GenBank/DDBJ databases">
        <title>High-quality genome of Scylla paramamosain provides insights in environmental adaptation.</title>
        <authorList>
            <person name="Zhang L."/>
        </authorList>
    </citation>
    <scope>NUCLEOTIDE SEQUENCE [LARGE SCALE GENOMIC DNA]</scope>
    <source>
        <strain evidence="1">LZ_2023a</strain>
        <tissue evidence="1">Muscle</tissue>
    </source>
</reference>
<evidence type="ECO:0000313" key="2">
    <source>
        <dbReference type="Proteomes" id="UP001487740"/>
    </source>
</evidence>
<evidence type="ECO:0000313" key="1">
    <source>
        <dbReference type="EMBL" id="KAK8399109.1"/>
    </source>
</evidence>
<comment type="caution">
    <text evidence="1">The sequence shown here is derived from an EMBL/GenBank/DDBJ whole genome shotgun (WGS) entry which is preliminary data.</text>
</comment>
<protein>
    <submittedName>
        <fullName evidence="1">Uncharacterized protein</fullName>
    </submittedName>
</protein>
<dbReference type="EMBL" id="JARAKH010000012">
    <property type="protein sequence ID" value="KAK8399109.1"/>
    <property type="molecule type" value="Genomic_DNA"/>
</dbReference>
<name>A0AAW0UG22_SCYPA</name>
<gene>
    <name evidence="1" type="ORF">O3P69_004280</name>
</gene>
<dbReference type="AlphaFoldDB" id="A0AAW0UG22"/>
<dbReference type="Proteomes" id="UP001487740">
    <property type="component" value="Unassembled WGS sequence"/>
</dbReference>
<proteinExistence type="predicted"/>